<comment type="caution">
    <text evidence="1">The sequence shown here is derived from an EMBL/GenBank/DDBJ whole genome shotgun (WGS) entry which is preliminary data.</text>
</comment>
<dbReference type="AlphaFoldDB" id="A0AAD7SEQ3"/>
<organism evidence="1 2">
    <name type="scientific">Aldrovandia affinis</name>
    <dbReference type="NCBI Taxonomy" id="143900"/>
    <lineage>
        <taxon>Eukaryota</taxon>
        <taxon>Metazoa</taxon>
        <taxon>Chordata</taxon>
        <taxon>Craniata</taxon>
        <taxon>Vertebrata</taxon>
        <taxon>Euteleostomi</taxon>
        <taxon>Actinopterygii</taxon>
        <taxon>Neopterygii</taxon>
        <taxon>Teleostei</taxon>
        <taxon>Notacanthiformes</taxon>
        <taxon>Halosauridae</taxon>
        <taxon>Aldrovandia</taxon>
    </lineage>
</organism>
<accession>A0AAD7SEQ3</accession>
<proteinExistence type="predicted"/>
<name>A0AAD7SEQ3_9TELE</name>
<protein>
    <submittedName>
        <fullName evidence="1">Uncharacterized protein</fullName>
    </submittedName>
</protein>
<evidence type="ECO:0000313" key="2">
    <source>
        <dbReference type="Proteomes" id="UP001221898"/>
    </source>
</evidence>
<dbReference type="Proteomes" id="UP001221898">
    <property type="component" value="Unassembled WGS sequence"/>
</dbReference>
<reference evidence="1" key="1">
    <citation type="journal article" date="2023" name="Science">
        <title>Genome structures resolve the early diversification of teleost fishes.</title>
        <authorList>
            <person name="Parey E."/>
            <person name="Louis A."/>
            <person name="Montfort J."/>
            <person name="Bouchez O."/>
            <person name="Roques C."/>
            <person name="Iampietro C."/>
            <person name="Lluch J."/>
            <person name="Castinel A."/>
            <person name="Donnadieu C."/>
            <person name="Desvignes T."/>
            <person name="Floi Bucao C."/>
            <person name="Jouanno E."/>
            <person name="Wen M."/>
            <person name="Mejri S."/>
            <person name="Dirks R."/>
            <person name="Jansen H."/>
            <person name="Henkel C."/>
            <person name="Chen W.J."/>
            <person name="Zahm M."/>
            <person name="Cabau C."/>
            <person name="Klopp C."/>
            <person name="Thompson A.W."/>
            <person name="Robinson-Rechavi M."/>
            <person name="Braasch I."/>
            <person name="Lecointre G."/>
            <person name="Bobe J."/>
            <person name="Postlethwait J.H."/>
            <person name="Berthelot C."/>
            <person name="Roest Crollius H."/>
            <person name="Guiguen Y."/>
        </authorList>
    </citation>
    <scope>NUCLEOTIDE SEQUENCE</scope>
    <source>
        <strain evidence="1">NC1722</strain>
    </source>
</reference>
<sequence>MINQAPASRQIACGRFRASREAREIAGDYGPRILTRRRQCALNTGSFLWTSANNPLFYRGGRTRPGLSVQKGYVGFVTIRRLPPGLQLSALLLDEQSRS</sequence>
<gene>
    <name evidence="1" type="ORF">AAFF_G00388040</name>
</gene>
<keyword evidence="2" id="KW-1185">Reference proteome</keyword>
<dbReference type="EMBL" id="JAINUG010000072">
    <property type="protein sequence ID" value="KAJ8401222.1"/>
    <property type="molecule type" value="Genomic_DNA"/>
</dbReference>
<evidence type="ECO:0000313" key="1">
    <source>
        <dbReference type="EMBL" id="KAJ8401222.1"/>
    </source>
</evidence>